<evidence type="ECO:0000256" key="11">
    <source>
        <dbReference type="SAM" id="MobiDB-lite"/>
    </source>
</evidence>
<sequence>MARRRFSLRDLPIVQWLTRGATMLRWTIRIVLILLIVDLFYLAVIWPDWKKLAGGPVPMSSFMQEYKKERTGQPDWPALRWQPVALKDVPKTVQRAVILSEDSRFYTHSGFDLLAFKEAMSRNIEEGRFIFGASTISQQTVKNIYLTRSRDPLRKWHELILTWGMEQSLSKHRILELYLNVAEFGHGVYGAQAAARHYWNRDVEQLTPQQAAELAATLPSPRKHNPATRTEPFDKRAQRALRLLHRHPGDAADLLPPVPPANNREAPKPAPATRSAWGDRF</sequence>
<dbReference type="GO" id="GO:0009252">
    <property type="term" value="P:peptidoglycan biosynthetic process"/>
    <property type="evidence" value="ECO:0007669"/>
    <property type="project" value="UniProtKB-KW"/>
</dbReference>
<dbReference type="AlphaFoldDB" id="A0A1F6T1N6"/>
<evidence type="ECO:0000313" key="15">
    <source>
        <dbReference type="Proteomes" id="UP000178379"/>
    </source>
</evidence>
<organism evidence="14 15">
    <name type="scientific">Candidatus Muproteobacteria bacterium RBG_16_62_13</name>
    <dbReference type="NCBI Taxonomy" id="1817756"/>
    <lineage>
        <taxon>Bacteria</taxon>
        <taxon>Pseudomonadati</taxon>
        <taxon>Pseudomonadota</taxon>
        <taxon>Candidatus Muproteobacteria</taxon>
    </lineage>
</organism>
<protein>
    <submittedName>
        <fullName evidence="14">Monofunctional biosynthetic peptidoglycan transglycosylase</fullName>
    </submittedName>
</protein>
<dbReference type="InterPro" id="IPR036950">
    <property type="entry name" value="PBP_transglycosylase"/>
</dbReference>
<evidence type="ECO:0000256" key="7">
    <source>
        <dbReference type="ARBA" id="ARBA00022984"/>
    </source>
</evidence>
<dbReference type="STRING" id="1817756.A2140_08265"/>
<evidence type="ECO:0000259" key="13">
    <source>
        <dbReference type="Pfam" id="PF00912"/>
    </source>
</evidence>
<dbReference type="PANTHER" id="PTHR30400">
    <property type="entry name" value="MONOFUNCTIONAL BIOSYNTHETIC PEPTIDOGLYCAN TRANSGLYCOSYLASE"/>
    <property type="match status" value="1"/>
</dbReference>
<dbReference type="GO" id="GO:0071555">
    <property type="term" value="P:cell wall organization"/>
    <property type="evidence" value="ECO:0007669"/>
    <property type="project" value="UniProtKB-KW"/>
</dbReference>
<keyword evidence="2" id="KW-0997">Cell inner membrane</keyword>
<keyword evidence="9 12" id="KW-0472">Membrane</keyword>
<keyword evidence="10" id="KW-0961">Cell wall biogenesis/degradation</keyword>
<evidence type="ECO:0000256" key="10">
    <source>
        <dbReference type="ARBA" id="ARBA00023316"/>
    </source>
</evidence>
<keyword evidence="6" id="KW-0133">Cell shape</keyword>
<evidence type="ECO:0000256" key="8">
    <source>
        <dbReference type="ARBA" id="ARBA00022989"/>
    </source>
</evidence>
<dbReference type="PANTHER" id="PTHR30400:SF0">
    <property type="entry name" value="BIOSYNTHETIC PEPTIDOGLYCAN TRANSGLYCOSYLASE"/>
    <property type="match status" value="1"/>
</dbReference>
<dbReference type="GO" id="GO:0016763">
    <property type="term" value="F:pentosyltransferase activity"/>
    <property type="evidence" value="ECO:0007669"/>
    <property type="project" value="InterPro"/>
</dbReference>
<gene>
    <name evidence="14" type="ORF">A2140_08265</name>
</gene>
<keyword evidence="1" id="KW-1003">Cell membrane</keyword>
<dbReference type="Gene3D" id="1.10.3810.10">
    <property type="entry name" value="Biosynthetic peptidoglycan transglycosylase-like"/>
    <property type="match status" value="1"/>
</dbReference>
<dbReference type="EMBL" id="MFSQ01000107">
    <property type="protein sequence ID" value="OGI38946.1"/>
    <property type="molecule type" value="Genomic_DNA"/>
</dbReference>
<evidence type="ECO:0000256" key="6">
    <source>
        <dbReference type="ARBA" id="ARBA00022960"/>
    </source>
</evidence>
<keyword evidence="7" id="KW-0573">Peptidoglycan synthesis</keyword>
<proteinExistence type="predicted"/>
<evidence type="ECO:0000256" key="9">
    <source>
        <dbReference type="ARBA" id="ARBA00023136"/>
    </source>
</evidence>
<dbReference type="Pfam" id="PF00912">
    <property type="entry name" value="Transgly"/>
    <property type="match status" value="1"/>
</dbReference>
<evidence type="ECO:0000256" key="3">
    <source>
        <dbReference type="ARBA" id="ARBA00022676"/>
    </source>
</evidence>
<feature type="domain" description="Glycosyl transferase family 51" evidence="13">
    <location>
        <begin position="82"/>
        <end position="242"/>
    </location>
</feature>
<dbReference type="NCBIfam" id="TIGR02070">
    <property type="entry name" value="mono_pep_trsgly"/>
    <property type="match status" value="1"/>
</dbReference>
<accession>A0A1F6T1N6</accession>
<name>A0A1F6T1N6_9PROT</name>
<feature type="region of interest" description="Disordered" evidence="11">
    <location>
        <begin position="245"/>
        <end position="281"/>
    </location>
</feature>
<feature type="transmembrane region" description="Helical" evidence="12">
    <location>
        <begin position="26"/>
        <end position="46"/>
    </location>
</feature>
<evidence type="ECO:0000256" key="4">
    <source>
        <dbReference type="ARBA" id="ARBA00022679"/>
    </source>
</evidence>
<dbReference type="GO" id="GO:0008360">
    <property type="term" value="P:regulation of cell shape"/>
    <property type="evidence" value="ECO:0007669"/>
    <property type="project" value="UniProtKB-KW"/>
</dbReference>
<dbReference type="Proteomes" id="UP000178379">
    <property type="component" value="Unassembled WGS sequence"/>
</dbReference>
<dbReference type="InterPro" id="IPR023346">
    <property type="entry name" value="Lysozyme-like_dom_sf"/>
</dbReference>
<evidence type="ECO:0000256" key="2">
    <source>
        <dbReference type="ARBA" id="ARBA00022519"/>
    </source>
</evidence>
<dbReference type="SUPFAM" id="SSF53955">
    <property type="entry name" value="Lysozyme-like"/>
    <property type="match status" value="1"/>
</dbReference>
<evidence type="ECO:0000256" key="12">
    <source>
        <dbReference type="SAM" id="Phobius"/>
    </source>
</evidence>
<dbReference type="GO" id="GO:0009274">
    <property type="term" value="C:peptidoglycan-based cell wall"/>
    <property type="evidence" value="ECO:0007669"/>
    <property type="project" value="InterPro"/>
</dbReference>
<evidence type="ECO:0000256" key="5">
    <source>
        <dbReference type="ARBA" id="ARBA00022692"/>
    </source>
</evidence>
<dbReference type="InterPro" id="IPR011812">
    <property type="entry name" value="Pep_trsgly"/>
</dbReference>
<dbReference type="InterPro" id="IPR001264">
    <property type="entry name" value="Glyco_trans_51"/>
</dbReference>
<dbReference type="GO" id="GO:0016020">
    <property type="term" value="C:membrane"/>
    <property type="evidence" value="ECO:0007669"/>
    <property type="project" value="InterPro"/>
</dbReference>
<reference evidence="14 15" key="1">
    <citation type="journal article" date="2016" name="Nat. Commun.">
        <title>Thousands of microbial genomes shed light on interconnected biogeochemical processes in an aquifer system.</title>
        <authorList>
            <person name="Anantharaman K."/>
            <person name="Brown C.T."/>
            <person name="Hug L.A."/>
            <person name="Sharon I."/>
            <person name="Castelle C.J."/>
            <person name="Probst A.J."/>
            <person name="Thomas B.C."/>
            <person name="Singh A."/>
            <person name="Wilkins M.J."/>
            <person name="Karaoz U."/>
            <person name="Brodie E.L."/>
            <person name="Williams K.H."/>
            <person name="Hubbard S.S."/>
            <person name="Banfield J.F."/>
        </authorList>
    </citation>
    <scope>NUCLEOTIDE SEQUENCE [LARGE SCALE GENOMIC DNA]</scope>
</reference>
<comment type="caution">
    <text evidence="14">The sequence shown here is derived from an EMBL/GenBank/DDBJ whole genome shotgun (WGS) entry which is preliminary data.</text>
</comment>
<keyword evidence="5 12" id="KW-0812">Transmembrane</keyword>
<evidence type="ECO:0000256" key="1">
    <source>
        <dbReference type="ARBA" id="ARBA00022475"/>
    </source>
</evidence>
<keyword evidence="4" id="KW-0808">Transferase</keyword>
<keyword evidence="3" id="KW-0328">Glycosyltransferase</keyword>
<evidence type="ECO:0000313" key="14">
    <source>
        <dbReference type="EMBL" id="OGI38946.1"/>
    </source>
</evidence>
<keyword evidence="8 12" id="KW-1133">Transmembrane helix</keyword>